<keyword evidence="1" id="KW-1133">Transmembrane helix</keyword>
<dbReference type="RefSeq" id="WP_021765445.1">
    <property type="nucleotide sequence ID" value="NZ_JACHVP010000003.1"/>
</dbReference>
<comment type="caution">
    <text evidence="2">The sequence shown here is derived from an EMBL/GenBank/DDBJ whole genome shotgun (WGS) entry which is preliminary data.</text>
</comment>
<keyword evidence="1" id="KW-0812">Transmembrane</keyword>
<organism evidence="2 3">
    <name type="scientific">Leifsonia aquatica</name>
    <name type="common">Corynebacterium aquaticum</name>
    <dbReference type="NCBI Taxonomy" id="144185"/>
    <lineage>
        <taxon>Bacteria</taxon>
        <taxon>Bacillati</taxon>
        <taxon>Actinomycetota</taxon>
        <taxon>Actinomycetes</taxon>
        <taxon>Micrococcales</taxon>
        <taxon>Microbacteriaceae</taxon>
        <taxon>Leifsonia</taxon>
    </lineage>
</organism>
<accession>A0A7W4UXA7</accession>
<feature type="transmembrane region" description="Helical" evidence="1">
    <location>
        <begin position="21"/>
        <end position="43"/>
    </location>
</feature>
<dbReference type="EMBL" id="JACHVP010000003">
    <property type="protein sequence ID" value="MBB2968005.1"/>
    <property type="molecule type" value="Genomic_DNA"/>
</dbReference>
<evidence type="ECO:0000256" key="1">
    <source>
        <dbReference type="SAM" id="Phobius"/>
    </source>
</evidence>
<dbReference type="AlphaFoldDB" id="A0A7W4UXA7"/>
<reference evidence="2 3" key="1">
    <citation type="submission" date="2020-08" db="EMBL/GenBank/DDBJ databases">
        <title>Sequencing the genomes of 1000 actinobacteria strains.</title>
        <authorList>
            <person name="Klenk H.-P."/>
        </authorList>
    </citation>
    <scope>NUCLEOTIDE SEQUENCE [LARGE SCALE GENOMIC DNA]</scope>
    <source>
        <strain evidence="2 3">DSM 20146</strain>
    </source>
</reference>
<evidence type="ECO:0000313" key="2">
    <source>
        <dbReference type="EMBL" id="MBB2968005.1"/>
    </source>
</evidence>
<gene>
    <name evidence="2" type="ORF">FHX33_002775</name>
</gene>
<sequence>MEILVFAAGLWLTSLIPGADLLAWVIGVVLSFVAAVFLPSLLFGRPSLVLSWQIEGNDFSEGWAFVDLTKPNPLFNGPEIAFKVDLVAEYRSLAGLINMRRMVKHGWVACVEFGPPGIVNVKEQRPGAAKVISINGAPAIQLPLTKARHGWKQARMIGSFQPVGIVNGRDTVQFALTLRDPPNRFHPRQAAMTSGINGLDVRS</sequence>
<proteinExistence type="predicted"/>
<protein>
    <submittedName>
        <fullName evidence="2">Uncharacterized protein</fullName>
    </submittedName>
</protein>
<keyword evidence="3" id="KW-1185">Reference proteome</keyword>
<dbReference type="Proteomes" id="UP000538196">
    <property type="component" value="Unassembled WGS sequence"/>
</dbReference>
<keyword evidence="1" id="KW-0472">Membrane</keyword>
<name>A0A7W4UXA7_LEIAQ</name>
<evidence type="ECO:0000313" key="3">
    <source>
        <dbReference type="Proteomes" id="UP000538196"/>
    </source>
</evidence>